<protein>
    <submittedName>
        <fullName evidence="2">Uncharacterized protein</fullName>
    </submittedName>
</protein>
<gene>
    <name evidence="2" type="ORF">CVV68_01135</name>
</gene>
<evidence type="ECO:0000313" key="3">
    <source>
        <dbReference type="Proteomes" id="UP000247832"/>
    </source>
</evidence>
<dbReference type="OrthoDB" id="5141316at2"/>
<dbReference type="EMBL" id="QJVD01000001">
    <property type="protein sequence ID" value="PYI69743.1"/>
    <property type="molecule type" value="Genomic_DNA"/>
</dbReference>
<feature type="region of interest" description="Disordered" evidence="1">
    <location>
        <begin position="432"/>
        <end position="454"/>
    </location>
</feature>
<reference evidence="2 3" key="1">
    <citation type="submission" date="2018-05" db="EMBL/GenBank/DDBJ databases">
        <title>Genetic diversity of glacier-inhabiting Cryobacterium bacteria in China and description of Cryobacterium mengkeensis sp. nov. and Arthrobacter glacialis sp. nov.</title>
        <authorList>
            <person name="Liu Q."/>
            <person name="Xin Y.-H."/>
        </authorList>
    </citation>
    <scope>NUCLEOTIDE SEQUENCE [LARGE SCALE GENOMIC DNA]</scope>
    <source>
        <strain evidence="2 3">LI2</strain>
    </source>
</reference>
<accession>A0A2V5LHS7</accession>
<comment type="caution">
    <text evidence="2">The sequence shown here is derived from an EMBL/GenBank/DDBJ whole genome shotgun (WGS) entry which is preliminary data.</text>
</comment>
<proteinExistence type="predicted"/>
<evidence type="ECO:0000256" key="1">
    <source>
        <dbReference type="SAM" id="MobiDB-lite"/>
    </source>
</evidence>
<sequence length="454" mass="50141">MSSKWWLHRGATQIQWQRNEEPLELLTIFTEADKYTDDAWLQAIDRLEGYGRYSPEDEEQQRLDEILVEESNGKDVLGYRARVSRIRARLALMGFTANACRHELSLAIDEMLADDEPGDTLEVADKDGEAVETIPRSEILDRGLAAWENEKPYRSLGPVDRKCATYIDILMDSGFDRRTILALQLESAPADVEVCLDLHDLYSAGYFNSVENITQLAADELAVSVSSGGPIVVVTEGVTDARFLQRALELVVPHVSHMFRFFDKDAGAEMGAAQVVRTLRSFAAAGVTNRVVGVLDNDAAGLVAAKNLDAKVRPANNRYFLLPDVPYGANYPTYGPNGDSDLNVNGRAVSIEFQFGLEQLRLASGDPARVEWSGREASIGVYQGSLPKKDKDAVQKKIRDFLANASPDHDPEAEPWPAVHALVNRLLEAATPESFPGQSFTKDDLNSSKSNSRP</sequence>
<dbReference type="AlphaFoldDB" id="A0A2V5LHS7"/>
<organism evidence="2 3">
    <name type="scientific">Arthrobacter livingstonensis</name>
    <dbReference type="NCBI Taxonomy" id="670078"/>
    <lineage>
        <taxon>Bacteria</taxon>
        <taxon>Bacillati</taxon>
        <taxon>Actinomycetota</taxon>
        <taxon>Actinomycetes</taxon>
        <taxon>Micrococcales</taxon>
        <taxon>Micrococcaceae</taxon>
        <taxon>Arthrobacter</taxon>
    </lineage>
</organism>
<keyword evidence="3" id="KW-1185">Reference proteome</keyword>
<dbReference type="RefSeq" id="WP_110499166.1">
    <property type="nucleotide sequence ID" value="NZ_QJVD01000001.1"/>
</dbReference>
<name>A0A2V5LHS7_9MICC</name>
<dbReference type="Proteomes" id="UP000247832">
    <property type="component" value="Unassembled WGS sequence"/>
</dbReference>
<evidence type="ECO:0000313" key="2">
    <source>
        <dbReference type="EMBL" id="PYI69743.1"/>
    </source>
</evidence>